<gene>
    <name evidence="1" type="ORF">ACN38_g12576</name>
</gene>
<organism evidence="1 2">
    <name type="scientific">Penicillium nordicum</name>
    <dbReference type="NCBI Taxonomy" id="229535"/>
    <lineage>
        <taxon>Eukaryota</taxon>
        <taxon>Fungi</taxon>
        <taxon>Dikarya</taxon>
        <taxon>Ascomycota</taxon>
        <taxon>Pezizomycotina</taxon>
        <taxon>Eurotiomycetes</taxon>
        <taxon>Eurotiomycetidae</taxon>
        <taxon>Eurotiales</taxon>
        <taxon>Aspergillaceae</taxon>
        <taxon>Penicillium</taxon>
    </lineage>
</organism>
<dbReference type="AlphaFoldDB" id="A0A0M8NX25"/>
<accession>A0A0M8NX25</accession>
<proteinExistence type="predicted"/>
<protein>
    <submittedName>
        <fullName evidence="1">Uncharacterized protein</fullName>
    </submittedName>
</protein>
<dbReference type="EMBL" id="LHQQ01000408">
    <property type="protein sequence ID" value="KOS36664.1"/>
    <property type="molecule type" value="Genomic_DNA"/>
</dbReference>
<sequence length="81" mass="8879">MICSMISPIMMPPLDHVIMIIHNNLDHMIIIVTIRSHDRSGMQKKNQNLGKSGGIIMGPIDHGADRGWGDSGAVFFTVVIP</sequence>
<dbReference type="Proteomes" id="UP000037696">
    <property type="component" value="Unassembled WGS sequence"/>
</dbReference>
<keyword evidence="2" id="KW-1185">Reference proteome</keyword>
<evidence type="ECO:0000313" key="1">
    <source>
        <dbReference type="EMBL" id="KOS36664.1"/>
    </source>
</evidence>
<comment type="caution">
    <text evidence="1">The sequence shown here is derived from an EMBL/GenBank/DDBJ whole genome shotgun (WGS) entry which is preliminary data.</text>
</comment>
<evidence type="ECO:0000313" key="2">
    <source>
        <dbReference type="Proteomes" id="UP000037696"/>
    </source>
</evidence>
<reference evidence="1 2" key="1">
    <citation type="submission" date="2015-08" db="EMBL/GenBank/DDBJ databases">
        <title>Genome sequencing of Penicillium nordicum.</title>
        <authorList>
            <person name="Nguyen H.D."/>
            <person name="Seifert K.A."/>
        </authorList>
    </citation>
    <scope>NUCLEOTIDE SEQUENCE [LARGE SCALE GENOMIC DNA]</scope>
    <source>
        <strain evidence="1 2">DAOMC 185683</strain>
    </source>
</reference>
<name>A0A0M8NX25_9EURO</name>